<accession>A0A2G5B6B0</accession>
<evidence type="ECO:0000256" key="1">
    <source>
        <dbReference type="SAM" id="MobiDB-lite"/>
    </source>
</evidence>
<feature type="compositionally biased region" description="Polar residues" evidence="1">
    <location>
        <begin position="50"/>
        <end position="61"/>
    </location>
</feature>
<evidence type="ECO:0000313" key="2">
    <source>
        <dbReference type="EMBL" id="PIA14257.1"/>
    </source>
</evidence>
<feature type="region of interest" description="Disordered" evidence="1">
    <location>
        <begin position="24"/>
        <end position="61"/>
    </location>
</feature>
<dbReference type="AlphaFoldDB" id="A0A2G5B6B0"/>
<gene>
    <name evidence="2" type="ORF">COEREDRAFT_82917</name>
</gene>
<proteinExistence type="predicted"/>
<reference evidence="2 3" key="1">
    <citation type="journal article" date="2015" name="Genome Biol. Evol.">
        <title>Phylogenomic analyses indicate that early fungi evolved digesting cell walls of algal ancestors of land plants.</title>
        <authorList>
            <person name="Chang Y."/>
            <person name="Wang S."/>
            <person name="Sekimoto S."/>
            <person name="Aerts A.L."/>
            <person name="Choi C."/>
            <person name="Clum A."/>
            <person name="LaButti K.M."/>
            <person name="Lindquist E.A."/>
            <person name="Yee Ngan C."/>
            <person name="Ohm R.A."/>
            <person name="Salamov A.A."/>
            <person name="Grigoriev I.V."/>
            <person name="Spatafora J.W."/>
            <person name="Berbee M.L."/>
        </authorList>
    </citation>
    <scope>NUCLEOTIDE SEQUENCE [LARGE SCALE GENOMIC DNA]</scope>
    <source>
        <strain evidence="2 3">NRRL 1564</strain>
    </source>
</reference>
<keyword evidence="3" id="KW-1185">Reference proteome</keyword>
<protein>
    <submittedName>
        <fullName evidence="2">Uncharacterized protein</fullName>
    </submittedName>
</protein>
<feature type="compositionally biased region" description="Polar residues" evidence="1">
    <location>
        <begin position="24"/>
        <end position="39"/>
    </location>
</feature>
<organism evidence="2 3">
    <name type="scientific">Coemansia reversa (strain ATCC 12441 / NRRL 1564)</name>
    <dbReference type="NCBI Taxonomy" id="763665"/>
    <lineage>
        <taxon>Eukaryota</taxon>
        <taxon>Fungi</taxon>
        <taxon>Fungi incertae sedis</taxon>
        <taxon>Zoopagomycota</taxon>
        <taxon>Kickxellomycotina</taxon>
        <taxon>Kickxellomycetes</taxon>
        <taxon>Kickxellales</taxon>
        <taxon>Kickxellaceae</taxon>
        <taxon>Coemansia</taxon>
    </lineage>
</organism>
<feature type="non-terminal residue" evidence="2">
    <location>
        <position position="61"/>
    </location>
</feature>
<dbReference type="Proteomes" id="UP000242474">
    <property type="component" value="Unassembled WGS sequence"/>
</dbReference>
<dbReference type="EMBL" id="KZ303520">
    <property type="protein sequence ID" value="PIA14257.1"/>
    <property type="molecule type" value="Genomic_DNA"/>
</dbReference>
<name>A0A2G5B6B0_COERN</name>
<evidence type="ECO:0000313" key="3">
    <source>
        <dbReference type="Proteomes" id="UP000242474"/>
    </source>
</evidence>
<sequence length="61" mass="6673">MSVSRDYLDNHGLYLKIGCSFNPQSGDMPNSSGGSSYLAGNQPRVLKELQNPSIQSKNEQN</sequence>